<keyword evidence="2" id="KW-1185">Reference proteome</keyword>
<evidence type="ECO:0000313" key="1">
    <source>
        <dbReference type="EMBL" id="TLQ39194.1"/>
    </source>
</evidence>
<dbReference type="EMBL" id="VAWE01000002">
    <property type="protein sequence ID" value="TLQ39194.1"/>
    <property type="molecule type" value="Genomic_DNA"/>
</dbReference>
<dbReference type="AlphaFoldDB" id="A0A5R9DTV9"/>
<comment type="caution">
    <text evidence="1">The sequence shown here is derived from an EMBL/GenBank/DDBJ whole genome shotgun (WGS) entry which is preliminary data.</text>
</comment>
<proteinExistence type="predicted"/>
<reference evidence="1 2" key="1">
    <citation type="submission" date="2019-05" db="EMBL/GenBank/DDBJ databases">
        <title>Streptomyces marianii sp. nov., a novel marine actinomycete from southern coast of India.</title>
        <authorList>
            <person name="Iniyan A.M."/>
            <person name="Wink J."/>
            <person name="Ramprasad E."/>
            <person name="Ramana C.V."/>
            <person name="Bunk B."/>
            <person name="Sproer C."/>
            <person name="Joseph F.-J.R.S."/>
            <person name="Vincent S.G.P."/>
        </authorList>
    </citation>
    <scope>NUCLEOTIDE SEQUENCE [LARGE SCALE GENOMIC DNA]</scope>
    <source>
        <strain evidence="1 2">ICN19</strain>
    </source>
</reference>
<dbReference type="Proteomes" id="UP000305921">
    <property type="component" value="Unassembled WGS sequence"/>
</dbReference>
<dbReference type="RefSeq" id="WP_138058006.1">
    <property type="nucleotide sequence ID" value="NZ_VAWE01000002.1"/>
</dbReference>
<dbReference type="OrthoDB" id="4233853at2"/>
<evidence type="ECO:0000313" key="2">
    <source>
        <dbReference type="Proteomes" id="UP000305921"/>
    </source>
</evidence>
<organism evidence="1 2">
    <name type="scientific">Streptomyces marianii</name>
    <dbReference type="NCBI Taxonomy" id="1817406"/>
    <lineage>
        <taxon>Bacteria</taxon>
        <taxon>Bacillati</taxon>
        <taxon>Actinomycetota</taxon>
        <taxon>Actinomycetes</taxon>
        <taxon>Kitasatosporales</taxon>
        <taxon>Streptomycetaceae</taxon>
        <taxon>Streptomyces</taxon>
    </lineage>
</organism>
<accession>A0A5R9DTV9</accession>
<name>A0A5R9DTV9_9ACTN</name>
<gene>
    <name evidence="1" type="ORF">FEF34_37980</name>
</gene>
<sequence>MPLPDSAFPALPHVPDPHQLLVDDPAFTFSSSCGGRGGLAGLRAWQTADAGCLAIVTERGLGVSITNAAEEITAALTARLPGPLVVLEHWLPGDGADHHRLDQVLAAADRRPQWRRIWPTPPTNPHHASCETWMNTCGHALLAARAS</sequence>
<protein>
    <submittedName>
        <fullName evidence="1">Uncharacterized protein</fullName>
    </submittedName>
</protein>